<gene>
    <name evidence="2" type="ORF">GCM10007350_23130</name>
</gene>
<reference evidence="3" key="1">
    <citation type="journal article" date="2019" name="Int. J. Syst. Evol. Microbiol.">
        <title>The Global Catalogue of Microorganisms (GCM) 10K type strain sequencing project: providing services to taxonomists for standard genome sequencing and annotation.</title>
        <authorList>
            <consortium name="The Broad Institute Genomics Platform"/>
            <consortium name="The Broad Institute Genome Sequencing Center for Infectious Disease"/>
            <person name="Wu L."/>
            <person name="Ma J."/>
        </authorList>
    </citation>
    <scope>NUCLEOTIDE SEQUENCE [LARGE SCALE GENOMIC DNA]</scope>
    <source>
        <strain evidence="3">KCTC 23701</strain>
    </source>
</reference>
<name>A0ABQ3H2J2_9NEIS</name>
<keyword evidence="3" id="KW-1185">Reference proteome</keyword>
<organism evidence="2 3">
    <name type="scientific">Jeongeupia chitinilytica</name>
    <dbReference type="NCBI Taxonomy" id="1041641"/>
    <lineage>
        <taxon>Bacteria</taxon>
        <taxon>Pseudomonadati</taxon>
        <taxon>Pseudomonadota</taxon>
        <taxon>Betaproteobacteria</taxon>
        <taxon>Neisseriales</taxon>
        <taxon>Chitinibacteraceae</taxon>
        <taxon>Jeongeupia</taxon>
    </lineage>
</organism>
<proteinExistence type="predicted"/>
<dbReference type="EMBL" id="BMYO01000006">
    <property type="protein sequence ID" value="GHD64289.1"/>
    <property type="molecule type" value="Genomic_DNA"/>
</dbReference>
<dbReference type="Proteomes" id="UP000604737">
    <property type="component" value="Unassembled WGS sequence"/>
</dbReference>
<sequence length="46" mass="4773">MRFLSDAELNQVSGGAGEGGSGGESGYWAYNGYGELVWVSNSTSQP</sequence>
<dbReference type="RefSeq" id="WP_189460975.1">
    <property type="nucleotide sequence ID" value="NZ_BMYO01000006.1"/>
</dbReference>
<comment type="caution">
    <text evidence="2">The sequence shown here is derived from an EMBL/GenBank/DDBJ whole genome shotgun (WGS) entry which is preliminary data.</text>
</comment>
<accession>A0ABQ3H2J2</accession>
<evidence type="ECO:0008006" key="4">
    <source>
        <dbReference type="Google" id="ProtNLM"/>
    </source>
</evidence>
<protein>
    <recommendedName>
        <fullName evidence="4">Bacteriocin</fullName>
    </recommendedName>
</protein>
<evidence type="ECO:0000313" key="3">
    <source>
        <dbReference type="Proteomes" id="UP000604737"/>
    </source>
</evidence>
<evidence type="ECO:0000313" key="2">
    <source>
        <dbReference type="EMBL" id="GHD64289.1"/>
    </source>
</evidence>
<feature type="compositionally biased region" description="Gly residues" evidence="1">
    <location>
        <begin position="14"/>
        <end position="23"/>
    </location>
</feature>
<evidence type="ECO:0000256" key="1">
    <source>
        <dbReference type="SAM" id="MobiDB-lite"/>
    </source>
</evidence>
<feature type="region of interest" description="Disordered" evidence="1">
    <location>
        <begin position="1"/>
        <end position="23"/>
    </location>
</feature>